<gene>
    <name evidence="1" type="ORF">B0W47_02115</name>
</gene>
<dbReference type="InterPro" id="IPR053842">
    <property type="entry name" value="NikA-like"/>
</dbReference>
<protein>
    <recommendedName>
        <fullName evidence="3">Bacterial mobilisation domain-containing protein</fullName>
    </recommendedName>
</protein>
<sequence length="101" mass="11302">MTDNEKAKAQSYAKSIKKSLSVLVREHITQAIVTNTKGDEIRTELQAIRRELSAQGNNLNQIAKRVNGGEQIGNINDELKEITRLRKQLAKLTASMRGRLS</sequence>
<reference evidence="2" key="1">
    <citation type="submission" date="2017-02" db="EMBL/GenBank/DDBJ databases">
        <title>zhang.</title>
        <authorList>
            <person name="Zhang H."/>
        </authorList>
    </citation>
    <scope>NUCLEOTIDE SEQUENCE [LARGE SCALE GENOMIC DNA]</scope>
    <source>
        <strain evidence="2">RZS01</strain>
    </source>
</reference>
<accession>A0A9N7C4A1</accession>
<organism evidence="1 2">
    <name type="scientific">Komagataeibacter nataicola</name>
    <dbReference type="NCBI Taxonomy" id="265960"/>
    <lineage>
        <taxon>Bacteria</taxon>
        <taxon>Pseudomonadati</taxon>
        <taxon>Pseudomonadota</taxon>
        <taxon>Alphaproteobacteria</taxon>
        <taxon>Acetobacterales</taxon>
        <taxon>Acetobacteraceae</taxon>
        <taxon>Komagataeibacter</taxon>
    </lineage>
</organism>
<proteinExistence type="predicted"/>
<dbReference type="EMBL" id="CP019875">
    <property type="protein sequence ID" value="AQU86443.1"/>
    <property type="molecule type" value="Genomic_DNA"/>
</dbReference>
<evidence type="ECO:0000313" key="1">
    <source>
        <dbReference type="EMBL" id="AQU86443.1"/>
    </source>
</evidence>
<dbReference type="Pfam" id="PF21983">
    <property type="entry name" value="NikA-like"/>
    <property type="match status" value="1"/>
</dbReference>
<name>A0A9N7C4A1_9PROT</name>
<evidence type="ECO:0000313" key="2">
    <source>
        <dbReference type="Proteomes" id="UP000189683"/>
    </source>
</evidence>
<dbReference type="Proteomes" id="UP000189683">
    <property type="component" value="Chromosome"/>
</dbReference>
<dbReference type="KEGG" id="kna:B0W47_02115"/>
<evidence type="ECO:0008006" key="3">
    <source>
        <dbReference type="Google" id="ProtNLM"/>
    </source>
</evidence>
<dbReference type="AlphaFoldDB" id="A0A9N7C4A1"/>